<comment type="caution">
    <text evidence="2">The sequence shown here is derived from an EMBL/GenBank/DDBJ whole genome shotgun (WGS) entry which is preliminary data.</text>
</comment>
<dbReference type="RefSeq" id="WP_254158776.1">
    <property type="nucleotide sequence ID" value="NZ_JAHESF010000001.1"/>
</dbReference>
<dbReference type="GO" id="GO:0016052">
    <property type="term" value="P:carbohydrate catabolic process"/>
    <property type="evidence" value="ECO:0007669"/>
    <property type="project" value="InterPro"/>
</dbReference>
<keyword evidence="3" id="KW-1185">Reference proteome</keyword>
<proteinExistence type="predicted"/>
<dbReference type="CDD" id="cd09620">
    <property type="entry name" value="CBM9_like_3"/>
    <property type="match status" value="1"/>
</dbReference>
<accession>A0AAP2DFA9</accession>
<dbReference type="GO" id="GO:0004553">
    <property type="term" value="F:hydrolase activity, hydrolyzing O-glycosyl compounds"/>
    <property type="evidence" value="ECO:0007669"/>
    <property type="project" value="InterPro"/>
</dbReference>
<dbReference type="Gene3D" id="2.60.40.1190">
    <property type="match status" value="1"/>
</dbReference>
<dbReference type="GO" id="GO:0030246">
    <property type="term" value="F:carbohydrate binding"/>
    <property type="evidence" value="ECO:0007669"/>
    <property type="project" value="InterPro"/>
</dbReference>
<dbReference type="InterPro" id="IPR010502">
    <property type="entry name" value="Carb-bd_dom_fam9"/>
</dbReference>
<feature type="domain" description="Carbohydrate-binding" evidence="1">
    <location>
        <begin position="36"/>
        <end position="232"/>
    </location>
</feature>
<protein>
    <submittedName>
        <fullName evidence="2">Carbohydrate-binding family 9-like protein</fullName>
    </submittedName>
</protein>
<evidence type="ECO:0000313" key="3">
    <source>
        <dbReference type="Proteomes" id="UP001319200"/>
    </source>
</evidence>
<dbReference type="EMBL" id="JAHESF010000001">
    <property type="protein sequence ID" value="MBT1695285.1"/>
    <property type="molecule type" value="Genomic_DNA"/>
</dbReference>
<gene>
    <name evidence="2" type="ORF">KK083_00265</name>
</gene>
<evidence type="ECO:0000259" key="1">
    <source>
        <dbReference type="Pfam" id="PF06452"/>
    </source>
</evidence>
<dbReference type="AlphaFoldDB" id="A0AAP2DFA9"/>
<name>A0AAP2DFA9_9BACT</name>
<organism evidence="2 3">
    <name type="scientific">Chryseosolibacter histidini</name>
    <dbReference type="NCBI Taxonomy" id="2782349"/>
    <lineage>
        <taxon>Bacteria</taxon>
        <taxon>Pseudomonadati</taxon>
        <taxon>Bacteroidota</taxon>
        <taxon>Cytophagia</taxon>
        <taxon>Cytophagales</taxon>
        <taxon>Chryseotaleaceae</taxon>
        <taxon>Chryseosolibacter</taxon>
    </lineage>
</organism>
<dbReference type="Pfam" id="PF06452">
    <property type="entry name" value="CBM9_1"/>
    <property type="match status" value="1"/>
</dbReference>
<evidence type="ECO:0000313" key="2">
    <source>
        <dbReference type="EMBL" id="MBT1695285.1"/>
    </source>
</evidence>
<dbReference type="SUPFAM" id="SSF49344">
    <property type="entry name" value="CBD9-like"/>
    <property type="match status" value="1"/>
</dbReference>
<dbReference type="Proteomes" id="UP001319200">
    <property type="component" value="Unassembled WGS sequence"/>
</dbReference>
<sequence>MNYLSVFILFMTAGVFYPKENTRTYHVKRTSKDIAITGKGDAPQWAGASVLSDFSYPWEDGQQPSPTSFKALHNEHWLYCLFEVQDNNVNIYTNKHEKKEVISSDRAEIFFKIDDQLTPYYCLEIDPSGRVLDYIGEHYRKFDFQWSWPAGGLIVKTHLTRQGYSIELAISKQSLTSLGLLKNNTLQAGLYRADCVALAGEEATFKWISWIKPQSETPDFHIASSFGVLKLE</sequence>
<reference evidence="2 3" key="1">
    <citation type="submission" date="2021-05" db="EMBL/GenBank/DDBJ databases">
        <title>A Polyphasic approach of four new species of the genus Ohtaekwangia: Ohtaekwangia histidinii sp. nov., Ohtaekwangia cretensis sp. nov., Ohtaekwangia indiensis sp. nov., Ohtaekwangia reichenbachii sp. nov. from diverse environment.</title>
        <authorList>
            <person name="Octaviana S."/>
        </authorList>
    </citation>
    <scope>NUCLEOTIDE SEQUENCE [LARGE SCALE GENOMIC DNA]</scope>
    <source>
        <strain evidence="2 3">PWU4</strain>
    </source>
</reference>